<proteinExistence type="predicted"/>
<evidence type="ECO:0000313" key="3">
    <source>
        <dbReference type="Proteomes" id="UP000036790"/>
    </source>
</evidence>
<evidence type="ECO:0000313" key="2">
    <source>
        <dbReference type="EMBL" id="KOR42973.1"/>
    </source>
</evidence>
<protein>
    <submittedName>
        <fullName evidence="2">Uncharacterized protein</fullName>
    </submittedName>
</protein>
<dbReference type="AlphaFoldDB" id="A0AAP0ZK91"/>
<dbReference type="Proteomes" id="UP000036790">
    <property type="component" value="Unassembled WGS sequence"/>
</dbReference>
<evidence type="ECO:0000256" key="1">
    <source>
        <dbReference type="SAM" id="MobiDB-lite"/>
    </source>
</evidence>
<comment type="caution">
    <text evidence="2">The sequence shown here is derived from an EMBL/GenBank/DDBJ whole genome shotgun (WGS) entry which is preliminary data.</text>
</comment>
<gene>
    <name evidence="2" type="ORF">ADT25_13655</name>
</gene>
<feature type="compositionally biased region" description="Gly residues" evidence="1">
    <location>
        <begin position="8"/>
        <end position="18"/>
    </location>
</feature>
<accession>A0AAP0ZK91</accession>
<sequence>MAFCIPGSGSGSGSGSGIGNRESGIGNRESGIGNRESGKPGPWLAWVLPAGRRGGTSQRGSA</sequence>
<feature type="compositionally biased region" description="Low complexity" evidence="1">
    <location>
        <begin position="19"/>
        <end position="28"/>
    </location>
</feature>
<dbReference type="EMBL" id="LHUJ01000243">
    <property type="protein sequence ID" value="KOR42973.1"/>
    <property type="molecule type" value="Genomic_DNA"/>
</dbReference>
<reference evidence="2 3" key="2">
    <citation type="submission" date="2015-09" db="EMBL/GenBank/DDBJ databases">
        <title>Draft genome sequence of Xanthomonas oryzae pv. USA str. X11-5A.</title>
        <authorList>
            <person name="Knight B.M."/>
            <person name="Roberts D.P."/>
            <person name="Lin D."/>
            <person name="Hari K."/>
            <person name="Fletcher J."/>
            <person name="Melcher U."/>
            <person name="Blagden T."/>
            <person name="Winegar R.A."/>
        </authorList>
    </citation>
    <scope>NUCLEOTIDE SEQUENCE [LARGE SCALE GENOMIC DNA]</scope>
    <source>
        <strain evidence="2 3">X11-5A</strain>
    </source>
</reference>
<reference evidence="2 3" key="1">
    <citation type="submission" date="2015-07" db="EMBL/GenBank/DDBJ databases">
        <authorList>
            <consortium name="Consortium for Microbial Forensics and Genomics (microFORGE)"/>
            <person name="Knight B.M."/>
            <person name="Roberts D.P."/>
            <person name="Lin D."/>
            <person name="Hari K."/>
            <person name="Fletcher J."/>
            <person name="Melcher U."/>
            <person name="Blagden T."/>
            <person name="Winegar R.A."/>
        </authorList>
    </citation>
    <scope>NUCLEOTIDE SEQUENCE [LARGE SCALE GENOMIC DNA]</scope>
    <source>
        <strain evidence="2 3">X11-5A</strain>
    </source>
</reference>
<organism evidence="2 3">
    <name type="scientific">Xanthomonas oryzae</name>
    <dbReference type="NCBI Taxonomy" id="347"/>
    <lineage>
        <taxon>Bacteria</taxon>
        <taxon>Pseudomonadati</taxon>
        <taxon>Pseudomonadota</taxon>
        <taxon>Gammaproteobacteria</taxon>
        <taxon>Lysobacterales</taxon>
        <taxon>Lysobacteraceae</taxon>
        <taxon>Xanthomonas</taxon>
    </lineage>
</organism>
<name>A0AAP0ZK91_9XANT</name>
<feature type="region of interest" description="Disordered" evidence="1">
    <location>
        <begin position="1"/>
        <end position="62"/>
    </location>
</feature>